<reference evidence="1" key="1">
    <citation type="journal article" date="2020" name="Stud. Mycol.">
        <title>101 Dothideomycetes genomes: a test case for predicting lifestyles and emergence of pathogens.</title>
        <authorList>
            <person name="Haridas S."/>
            <person name="Albert R."/>
            <person name="Binder M."/>
            <person name="Bloem J."/>
            <person name="Labutti K."/>
            <person name="Salamov A."/>
            <person name="Andreopoulos B."/>
            <person name="Baker S."/>
            <person name="Barry K."/>
            <person name="Bills G."/>
            <person name="Bluhm B."/>
            <person name="Cannon C."/>
            <person name="Castanera R."/>
            <person name="Culley D."/>
            <person name="Daum C."/>
            <person name="Ezra D."/>
            <person name="Gonzalez J."/>
            <person name="Henrissat B."/>
            <person name="Kuo A."/>
            <person name="Liang C."/>
            <person name="Lipzen A."/>
            <person name="Lutzoni F."/>
            <person name="Magnuson J."/>
            <person name="Mondo S."/>
            <person name="Nolan M."/>
            <person name="Ohm R."/>
            <person name="Pangilinan J."/>
            <person name="Park H.-J."/>
            <person name="Ramirez L."/>
            <person name="Alfaro M."/>
            <person name="Sun H."/>
            <person name="Tritt A."/>
            <person name="Yoshinaga Y."/>
            <person name="Zwiers L.-H."/>
            <person name="Turgeon B."/>
            <person name="Goodwin S."/>
            <person name="Spatafora J."/>
            <person name="Crous P."/>
            <person name="Grigoriev I."/>
        </authorList>
    </citation>
    <scope>NUCLEOTIDE SEQUENCE</scope>
    <source>
        <strain evidence="1">CBS 123094</strain>
    </source>
</reference>
<organism evidence="1 2">
    <name type="scientific">Amniculicola lignicola CBS 123094</name>
    <dbReference type="NCBI Taxonomy" id="1392246"/>
    <lineage>
        <taxon>Eukaryota</taxon>
        <taxon>Fungi</taxon>
        <taxon>Dikarya</taxon>
        <taxon>Ascomycota</taxon>
        <taxon>Pezizomycotina</taxon>
        <taxon>Dothideomycetes</taxon>
        <taxon>Pleosporomycetidae</taxon>
        <taxon>Pleosporales</taxon>
        <taxon>Amniculicolaceae</taxon>
        <taxon>Amniculicola</taxon>
    </lineage>
</organism>
<dbReference type="EMBL" id="ML977594">
    <property type="protein sequence ID" value="KAF1999630.1"/>
    <property type="molecule type" value="Genomic_DNA"/>
</dbReference>
<dbReference type="Proteomes" id="UP000799779">
    <property type="component" value="Unassembled WGS sequence"/>
</dbReference>
<evidence type="ECO:0000313" key="2">
    <source>
        <dbReference type="Proteomes" id="UP000799779"/>
    </source>
</evidence>
<protein>
    <submittedName>
        <fullName evidence="1">Uncharacterized protein</fullName>
    </submittedName>
</protein>
<sequence length="154" mass="17677">MDPRPYLEREGWLFWLRALLRRDPSKFYSDHKLVAETLPKEFRDRLPRGSIPREMLPKKCTVKGGLDKNSDSILYQFGGADTVSYGLRFSDPVYSSFDAVPWPFPTNTLEQKFHYSQSRAEWTKICETYTFHGVLMCKSVISTPSMGENAPASG</sequence>
<keyword evidence="2" id="KW-1185">Reference proteome</keyword>
<gene>
    <name evidence="1" type="ORF">P154DRAFT_523186</name>
</gene>
<name>A0A6A5WCR4_9PLEO</name>
<accession>A0A6A5WCR4</accession>
<dbReference type="AlphaFoldDB" id="A0A6A5WCR4"/>
<evidence type="ECO:0000313" key="1">
    <source>
        <dbReference type="EMBL" id="KAF1999630.1"/>
    </source>
</evidence>
<proteinExistence type="predicted"/>